<evidence type="ECO:0000256" key="1">
    <source>
        <dbReference type="ARBA" id="ARBA00009865"/>
    </source>
</evidence>
<evidence type="ECO:0000313" key="8">
    <source>
        <dbReference type="EMBL" id="KAA9105870.1"/>
    </source>
</evidence>
<protein>
    <submittedName>
        <fullName evidence="8">Family 43 glycosylhydrolase</fullName>
    </submittedName>
</protein>
<evidence type="ECO:0000313" key="9">
    <source>
        <dbReference type="Proteomes" id="UP000325827"/>
    </source>
</evidence>
<dbReference type="EMBL" id="VYSA01000004">
    <property type="protein sequence ID" value="KAA9105870.1"/>
    <property type="molecule type" value="Genomic_DNA"/>
</dbReference>
<dbReference type="GO" id="GO:0004553">
    <property type="term" value="F:hydrolase activity, hydrolyzing O-glycosyl compounds"/>
    <property type="evidence" value="ECO:0007669"/>
    <property type="project" value="InterPro"/>
</dbReference>
<comment type="caution">
    <text evidence="8">The sequence shown here is derived from an EMBL/GenBank/DDBJ whole genome shotgun (WGS) entry which is preliminary data.</text>
</comment>
<dbReference type="SUPFAM" id="SSF75005">
    <property type="entry name" value="Arabinanase/levansucrase/invertase"/>
    <property type="match status" value="1"/>
</dbReference>
<dbReference type="InterPro" id="IPR023296">
    <property type="entry name" value="Glyco_hydro_beta-prop_sf"/>
</dbReference>
<dbReference type="PANTHER" id="PTHR43772">
    <property type="entry name" value="ENDO-1,4-BETA-XYLANASE"/>
    <property type="match status" value="1"/>
</dbReference>
<evidence type="ECO:0000256" key="2">
    <source>
        <dbReference type="ARBA" id="ARBA00022651"/>
    </source>
</evidence>
<sequence length="500" mass="54611">MQQQAVNPYLPDWEYIPDGEPRIFGDRVFLFGSHDRFSGRKYCMNDYVAWSAPVTDLSDWSNHGVMYRKEQDPGNRTGKRALWAPDVVQGGDGRFYLYYGLEFVPRISVAVADAPEGPYEFLGYVTHPGGPAMGSRPGDPFPFDPGVLVDDDGQAYLYFGFGMEGKVQTYLLMGRHGLVHEGAYVVALEPDMHTIAAGPRLIVPKAGASEGTGFEGHEFYEAASIRKIADTYYFVYSSIQGHELCYATSDRPTEGFKYRGVLVSNGDIGLDGRTAADALNYTANNHGGLVQIENQWYIFYHRHTNREQVSRQAVAEPIELAADGRFLQTEMTSSGLNNGPLIGEGTYPARIACILQSARGAGPLPYLSISRRGPHPYFTQTGHDREGGGDQHIANMRDGAVAGFKHFDLRAARSVTVDVRGGDGEVHVSTELNGAPLAVIPVPTPVGETGTVALPEGLTEKSALYFRYRGKGAISFHSFTLAPEGFEPASAPVDARTPRP</sequence>
<keyword evidence="2" id="KW-0858">Xylan degradation</keyword>
<dbReference type="InterPro" id="IPR006710">
    <property type="entry name" value="Glyco_hydro_43"/>
</dbReference>
<keyword evidence="4" id="KW-0119">Carbohydrate metabolism</keyword>
<dbReference type="Proteomes" id="UP000325827">
    <property type="component" value="Unassembled WGS sequence"/>
</dbReference>
<reference evidence="9" key="1">
    <citation type="submission" date="2019-09" db="EMBL/GenBank/DDBJ databases">
        <title>Mumia zhuanghuii sp. nov. isolated from the intestinal contents of plateau pika (Ochotona curzoniae) in the Qinghai-Tibet plateau of China.</title>
        <authorList>
            <person name="Tian Z."/>
        </authorList>
    </citation>
    <scope>NUCLEOTIDE SEQUENCE [LARGE SCALE GENOMIC DNA]</scope>
    <source>
        <strain evidence="9">JCM 30598</strain>
    </source>
</reference>
<keyword evidence="5 7" id="KW-0326">Glycosidase</keyword>
<evidence type="ECO:0000256" key="4">
    <source>
        <dbReference type="ARBA" id="ARBA00023277"/>
    </source>
</evidence>
<keyword evidence="2" id="KW-0624">Polysaccharide degradation</keyword>
<name>A0A5J5IX50_9MICO</name>
<dbReference type="Gene3D" id="2.115.10.20">
    <property type="entry name" value="Glycosyl hydrolase domain, family 43"/>
    <property type="match status" value="1"/>
</dbReference>
<proteinExistence type="inferred from homology"/>
<gene>
    <name evidence="8" type="ORF">F6B43_16005</name>
</gene>
<organism evidence="8 9">
    <name type="scientific">Microbacterium rhizomatis</name>
    <dbReference type="NCBI Taxonomy" id="1631477"/>
    <lineage>
        <taxon>Bacteria</taxon>
        <taxon>Bacillati</taxon>
        <taxon>Actinomycetota</taxon>
        <taxon>Actinomycetes</taxon>
        <taxon>Micrococcales</taxon>
        <taxon>Microbacteriaceae</taxon>
        <taxon>Microbacterium</taxon>
    </lineage>
</organism>
<feature type="site" description="Important for catalytic activity, responsible for pKa modulation of the active site Glu and correct orientation of both the proton donor and substrate" evidence="6">
    <location>
        <position position="144"/>
    </location>
</feature>
<accession>A0A5J5IX50</accession>
<comment type="similarity">
    <text evidence="1 7">Belongs to the glycosyl hydrolase 43 family.</text>
</comment>
<evidence type="ECO:0000256" key="6">
    <source>
        <dbReference type="PIRSR" id="PIRSR606710-2"/>
    </source>
</evidence>
<dbReference type="GO" id="GO:0045493">
    <property type="term" value="P:xylan catabolic process"/>
    <property type="evidence" value="ECO:0007669"/>
    <property type="project" value="UniProtKB-KW"/>
</dbReference>
<dbReference type="OrthoDB" id="9758923at2"/>
<dbReference type="Pfam" id="PF04616">
    <property type="entry name" value="Glyco_hydro_43"/>
    <property type="match status" value="1"/>
</dbReference>
<dbReference type="CDD" id="cd18620">
    <property type="entry name" value="GH43_XylA-like"/>
    <property type="match status" value="1"/>
</dbReference>
<dbReference type="Gene3D" id="2.60.120.260">
    <property type="entry name" value="Galactose-binding domain-like"/>
    <property type="match status" value="1"/>
</dbReference>
<dbReference type="InterPro" id="IPR052176">
    <property type="entry name" value="Glycosyl_Hydrlase_43_Enz"/>
</dbReference>
<keyword evidence="9" id="KW-1185">Reference proteome</keyword>
<keyword evidence="3 7" id="KW-0378">Hydrolase</keyword>
<dbReference type="AlphaFoldDB" id="A0A5J5IX50"/>
<evidence type="ECO:0000256" key="5">
    <source>
        <dbReference type="ARBA" id="ARBA00023295"/>
    </source>
</evidence>
<dbReference type="RefSeq" id="WP_150450012.1">
    <property type="nucleotide sequence ID" value="NZ_VYSA01000004.1"/>
</dbReference>
<evidence type="ECO:0000256" key="7">
    <source>
        <dbReference type="RuleBase" id="RU361187"/>
    </source>
</evidence>
<evidence type="ECO:0000256" key="3">
    <source>
        <dbReference type="ARBA" id="ARBA00022801"/>
    </source>
</evidence>
<dbReference type="PANTHER" id="PTHR43772:SF2">
    <property type="entry name" value="PUTATIVE (AFU_ORTHOLOGUE AFUA_2G04480)-RELATED"/>
    <property type="match status" value="1"/>
</dbReference>